<evidence type="ECO:0000259" key="1">
    <source>
        <dbReference type="Pfam" id="PF04101"/>
    </source>
</evidence>
<keyword evidence="3" id="KW-1185">Reference proteome</keyword>
<gene>
    <name evidence="2" type="ORF">HNV10_01540</name>
</gene>
<dbReference type="Pfam" id="PF04101">
    <property type="entry name" value="Glyco_tran_28_C"/>
    <property type="match status" value="1"/>
</dbReference>
<comment type="caution">
    <text evidence="2">The sequence shown here is derived from an EMBL/GenBank/DDBJ whole genome shotgun (WGS) entry which is preliminary data.</text>
</comment>
<feature type="domain" description="Glycosyl transferase family 28 C-terminal" evidence="1">
    <location>
        <begin position="248"/>
        <end position="335"/>
    </location>
</feature>
<accession>A0ABX2E263</accession>
<reference evidence="2 3" key="1">
    <citation type="journal article" date="2015" name="Int. J. Syst. Evol. Microbiol.">
        <title>Winogradskyella litoriviva sp. nov., isolated from coastal seawater.</title>
        <authorList>
            <person name="Nedashkovskaya O.I."/>
            <person name="Kukhlevskiy A.D."/>
            <person name="Zhukova N.V."/>
            <person name="Kim S.J."/>
            <person name="Rhee S.K."/>
            <person name="Mikhailov V.V."/>
        </authorList>
    </citation>
    <scope>NUCLEOTIDE SEQUENCE [LARGE SCALE GENOMIC DNA]</scope>
    <source>
        <strain evidence="2 3">KMM6491</strain>
    </source>
</reference>
<dbReference type="Proteomes" id="UP000805085">
    <property type="component" value="Unassembled WGS sequence"/>
</dbReference>
<organism evidence="2 3">
    <name type="scientific">Winogradskyella litoriviva</name>
    <dbReference type="NCBI Taxonomy" id="1220182"/>
    <lineage>
        <taxon>Bacteria</taxon>
        <taxon>Pseudomonadati</taxon>
        <taxon>Bacteroidota</taxon>
        <taxon>Flavobacteriia</taxon>
        <taxon>Flavobacteriales</taxon>
        <taxon>Flavobacteriaceae</taxon>
        <taxon>Winogradskyella</taxon>
    </lineage>
</organism>
<proteinExistence type="predicted"/>
<evidence type="ECO:0000313" key="3">
    <source>
        <dbReference type="Proteomes" id="UP000805085"/>
    </source>
</evidence>
<dbReference type="SUPFAM" id="SSF53756">
    <property type="entry name" value="UDP-Glycosyltransferase/glycogen phosphorylase"/>
    <property type="match status" value="1"/>
</dbReference>
<evidence type="ECO:0000313" key="2">
    <source>
        <dbReference type="EMBL" id="NRD21904.1"/>
    </source>
</evidence>
<dbReference type="InterPro" id="IPR007235">
    <property type="entry name" value="Glyco_trans_28_C"/>
</dbReference>
<dbReference type="Gene3D" id="3.40.50.2000">
    <property type="entry name" value="Glycogen Phosphorylase B"/>
    <property type="match status" value="1"/>
</dbReference>
<name>A0ABX2E263_9FLAO</name>
<dbReference type="EMBL" id="JABRWQ010000001">
    <property type="protein sequence ID" value="NRD21904.1"/>
    <property type="molecule type" value="Genomic_DNA"/>
</dbReference>
<protein>
    <submittedName>
        <fullName evidence="2">Glycosyltransferase</fullName>
    </submittedName>
</protein>
<sequence>MKTTNKNLGSNQKRILVAPLNWGLGHATRCIPIINELIHHGFQPIIASDGIALQLLQKEFPYLETFELPSYNITYSKKPKHLRLKLLKDTPHLLKTAKKEQKAIAQYIATNSICGIISDNRFGVRNKNIPSVFISHQLRVLSGNTTWLSTKIHQNIISKFDECWIPDFGDKKNLSGILGHVEDFGVPLKYLGSLSRFKKQYLKTKYELLVLLSGPEPQRTYLEEKLLTELASFNGNICFVKGKIETQQTITEQNNMLIYNYMTSAELENTINVSKMVLCRSGYTTIMDLAKLEKKVFFIPTSGQYEQEYLAEKLESEGIAPYCHQDNFTVDLLSQIDHYSGMTFKTNELNFEELFRLFQSERKLTTNT</sequence>